<comment type="caution">
    <text evidence="1">The sequence shown here is derived from an EMBL/GenBank/DDBJ whole genome shotgun (WGS) entry which is preliminary data.</text>
</comment>
<evidence type="ECO:0000313" key="1">
    <source>
        <dbReference type="EMBL" id="ORX43045.1"/>
    </source>
</evidence>
<gene>
    <name evidence="1" type="ORF">BCR36DRAFT_304760</name>
</gene>
<dbReference type="Proteomes" id="UP000193719">
    <property type="component" value="Unassembled WGS sequence"/>
</dbReference>
<protein>
    <submittedName>
        <fullName evidence="1">Uncharacterized protein</fullName>
    </submittedName>
</protein>
<feature type="non-terminal residue" evidence="1">
    <location>
        <position position="1"/>
    </location>
</feature>
<dbReference type="AlphaFoldDB" id="A0A1Y1UYT5"/>
<organism evidence="1 2">
    <name type="scientific">Piromyces finnis</name>
    <dbReference type="NCBI Taxonomy" id="1754191"/>
    <lineage>
        <taxon>Eukaryota</taxon>
        <taxon>Fungi</taxon>
        <taxon>Fungi incertae sedis</taxon>
        <taxon>Chytridiomycota</taxon>
        <taxon>Chytridiomycota incertae sedis</taxon>
        <taxon>Neocallimastigomycetes</taxon>
        <taxon>Neocallimastigales</taxon>
        <taxon>Neocallimastigaceae</taxon>
        <taxon>Piromyces</taxon>
    </lineage>
</organism>
<dbReference type="EMBL" id="MCFH01000056">
    <property type="protein sequence ID" value="ORX43045.1"/>
    <property type="molecule type" value="Genomic_DNA"/>
</dbReference>
<keyword evidence="2" id="KW-1185">Reference proteome</keyword>
<sequence length="70" mass="8783">NTEIHLSLISQCMFNEKLINKYDTDYYYPESSGEDIDIFTDWLFHRRNKFRFFKYRKPYCKNCSKCHKRR</sequence>
<name>A0A1Y1UYT5_9FUNG</name>
<evidence type="ECO:0000313" key="2">
    <source>
        <dbReference type="Proteomes" id="UP000193719"/>
    </source>
</evidence>
<proteinExistence type="predicted"/>
<reference evidence="1 2" key="2">
    <citation type="submission" date="2016-08" db="EMBL/GenBank/DDBJ databases">
        <title>Pervasive Adenine N6-methylation of Active Genes in Fungi.</title>
        <authorList>
            <consortium name="DOE Joint Genome Institute"/>
            <person name="Mondo S.J."/>
            <person name="Dannebaum R.O."/>
            <person name="Kuo R.C."/>
            <person name="Labutti K."/>
            <person name="Haridas S."/>
            <person name="Kuo A."/>
            <person name="Salamov A."/>
            <person name="Ahrendt S.R."/>
            <person name="Lipzen A."/>
            <person name="Sullivan W."/>
            <person name="Andreopoulos W.B."/>
            <person name="Clum A."/>
            <person name="Lindquist E."/>
            <person name="Daum C."/>
            <person name="Ramamoorthy G.K."/>
            <person name="Gryganskyi A."/>
            <person name="Culley D."/>
            <person name="Magnuson J.K."/>
            <person name="James T.Y."/>
            <person name="O'Malley M.A."/>
            <person name="Stajich J.E."/>
            <person name="Spatafora J.W."/>
            <person name="Visel A."/>
            <person name="Grigoriev I.V."/>
        </authorList>
    </citation>
    <scope>NUCLEOTIDE SEQUENCE [LARGE SCALE GENOMIC DNA]</scope>
    <source>
        <strain evidence="2">finn</strain>
    </source>
</reference>
<reference evidence="1 2" key="1">
    <citation type="submission" date="2016-08" db="EMBL/GenBank/DDBJ databases">
        <title>Genomes of anaerobic fungi encode conserved fungal cellulosomes for biomass hydrolysis.</title>
        <authorList>
            <consortium name="DOE Joint Genome Institute"/>
            <person name="Haitjema C.H."/>
            <person name="Gilmore S.P."/>
            <person name="Henske J.K."/>
            <person name="Solomon K.V."/>
            <person name="De Groot R."/>
            <person name="Kuo A."/>
            <person name="Mondo S.J."/>
            <person name="Salamov A.A."/>
            <person name="Labutti K."/>
            <person name="Zhao Z."/>
            <person name="Chiniquy J."/>
            <person name="Barry K."/>
            <person name="Brewer H.M."/>
            <person name="Purvine S.O."/>
            <person name="Wright A.T."/>
            <person name="Boxma B."/>
            <person name="Van Alen T."/>
            <person name="Hackstein J.H."/>
            <person name="Baker S.E."/>
            <person name="Grigoriev I.V."/>
            <person name="O'Malley M.A."/>
        </authorList>
    </citation>
    <scope>NUCLEOTIDE SEQUENCE [LARGE SCALE GENOMIC DNA]</scope>
    <source>
        <strain evidence="2">finn</strain>
    </source>
</reference>
<dbReference type="OrthoDB" id="1896086at2759"/>
<accession>A0A1Y1UYT5</accession>